<feature type="non-terminal residue" evidence="2">
    <location>
        <position position="1"/>
    </location>
</feature>
<feature type="compositionally biased region" description="Low complexity" evidence="1">
    <location>
        <begin position="56"/>
        <end position="71"/>
    </location>
</feature>
<organism evidence="2">
    <name type="scientific">Cuerna arida</name>
    <dbReference type="NCBI Taxonomy" id="1464854"/>
    <lineage>
        <taxon>Eukaryota</taxon>
        <taxon>Metazoa</taxon>
        <taxon>Ecdysozoa</taxon>
        <taxon>Arthropoda</taxon>
        <taxon>Hexapoda</taxon>
        <taxon>Insecta</taxon>
        <taxon>Pterygota</taxon>
        <taxon>Neoptera</taxon>
        <taxon>Paraneoptera</taxon>
        <taxon>Hemiptera</taxon>
        <taxon>Auchenorrhyncha</taxon>
        <taxon>Membracoidea</taxon>
        <taxon>Cicadellidae</taxon>
        <taxon>Cicadellinae</taxon>
        <taxon>Proconiini</taxon>
        <taxon>Cuerna</taxon>
    </lineage>
</organism>
<protein>
    <submittedName>
        <fullName evidence="2">Uncharacterized protein</fullName>
    </submittedName>
</protein>
<evidence type="ECO:0000313" key="2">
    <source>
        <dbReference type="EMBL" id="JAS39377.1"/>
    </source>
</evidence>
<feature type="region of interest" description="Disordered" evidence="1">
    <location>
        <begin position="1"/>
        <end position="88"/>
    </location>
</feature>
<feature type="compositionally biased region" description="Basic and acidic residues" evidence="1">
    <location>
        <begin position="77"/>
        <end position="88"/>
    </location>
</feature>
<feature type="compositionally biased region" description="Basic and acidic residues" evidence="1">
    <location>
        <begin position="44"/>
        <end position="55"/>
    </location>
</feature>
<name>A0A1B6EN65_9HEMI</name>
<reference evidence="2" key="1">
    <citation type="submission" date="2015-11" db="EMBL/GenBank/DDBJ databases">
        <title>De novo transcriptome assembly of four potential Pierce s Disease insect vectors from Arizona vineyards.</title>
        <authorList>
            <person name="Tassone E.E."/>
        </authorList>
    </citation>
    <scope>NUCLEOTIDE SEQUENCE</scope>
</reference>
<feature type="non-terminal residue" evidence="2">
    <location>
        <position position="186"/>
    </location>
</feature>
<feature type="region of interest" description="Disordered" evidence="1">
    <location>
        <begin position="135"/>
        <end position="186"/>
    </location>
</feature>
<dbReference type="EMBL" id="GECZ01030392">
    <property type="protein sequence ID" value="JAS39377.1"/>
    <property type="molecule type" value="Transcribed_RNA"/>
</dbReference>
<feature type="compositionally biased region" description="Low complexity" evidence="1">
    <location>
        <begin position="9"/>
        <end position="24"/>
    </location>
</feature>
<dbReference type="AlphaFoldDB" id="A0A1B6EN65"/>
<accession>A0A1B6EN65</accession>
<feature type="compositionally biased region" description="Polar residues" evidence="1">
    <location>
        <begin position="25"/>
        <end position="43"/>
    </location>
</feature>
<evidence type="ECO:0000256" key="1">
    <source>
        <dbReference type="SAM" id="MobiDB-lite"/>
    </source>
</evidence>
<feature type="compositionally biased region" description="Low complexity" evidence="1">
    <location>
        <begin position="172"/>
        <end position="186"/>
    </location>
</feature>
<proteinExistence type="predicted"/>
<sequence length="186" mass="20537">ANGSPVNKSSSPQPSTSQDSTPSSFPMQSTAVSIFGGQSSQKSEIVKLSDTKLESSKGNSCKSSSTSQVSSSKKKKIVSDETNKISESKLKKKKSTFKSSLGKKFDDISRKTNPVGNIEKSKRYKFDCNSTDRIADDSEFSSGPQEFSNRFVMPRSVPRQFTPAYQRGPTHTPRFPQTRFPQPRYS</sequence>
<gene>
    <name evidence="2" type="ORF">g.44621</name>
</gene>